<dbReference type="RefSeq" id="WP_285613269.1">
    <property type="nucleotide sequence ID" value="NZ_BSSD01000014.1"/>
</dbReference>
<feature type="transmembrane region" description="Helical" evidence="1">
    <location>
        <begin position="6"/>
        <end position="25"/>
    </location>
</feature>
<keyword evidence="1" id="KW-1133">Transmembrane helix</keyword>
<evidence type="ECO:0000313" key="2">
    <source>
        <dbReference type="EMBL" id="GLW95484.1"/>
    </source>
</evidence>
<dbReference type="Proteomes" id="UP001165042">
    <property type="component" value="Unassembled WGS sequence"/>
</dbReference>
<sequence length="82" mass="8201">MESWRIIATALLGGGGVVLVLLTMAKVRDRSGRSSTVAISGAIAFTALLVLCVVTITVLPAGIAWGAVVVVGVVASVLLLVG</sequence>
<dbReference type="EMBL" id="BSSD01000014">
    <property type="protein sequence ID" value="GLW95484.1"/>
    <property type="molecule type" value="Genomic_DNA"/>
</dbReference>
<dbReference type="AlphaFoldDB" id="A0A9W6QVT1"/>
<evidence type="ECO:0000256" key="1">
    <source>
        <dbReference type="SAM" id="Phobius"/>
    </source>
</evidence>
<feature type="transmembrane region" description="Helical" evidence="1">
    <location>
        <begin position="37"/>
        <end position="56"/>
    </location>
</feature>
<accession>A0A9W6QVT1</accession>
<comment type="caution">
    <text evidence="2">The sequence shown here is derived from an EMBL/GenBank/DDBJ whole genome shotgun (WGS) entry which is preliminary data.</text>
</comment>
<proteinExistence type="predicted"/>
<protein>
    <submittedName>
        <fullName evidence="2">Uncharacterized protein</fullName>
    </submittedName>
</protein>
<organism evidence="2 3">
    <name type="scientific">Actinokineospora globicatena</name>
    <dbReference type="NCBI Taxonomy" id="103729"/>
    <lineage>
        <taxon>Bacteria</taxon>
        <taxon>Bacillati</taxon>
        <taxon>Actinomycetota</taxon>
        <taxon>Actinomycetes</taxon>
        <taxon>Pseudonocardiales</taxon>
        <taxon>Pseudonocardiaceae</taxon>
        <taxon>Actinokineospora</taxon>
    </lineage>
</organism>
<keyword evidence="1" id="KW-0812">Transmembrane</keyword>
<evidence type="ECO:0000313" key="3">
    <source>
        <dbReference type="Proteomes" id="UP001165042"/>
    </source>
</evidence>
<feature type="transmembrane region" description="Helical" evidence="1">
    <location>
        <begin position="62"/>
        <end position="81"/>
    </location>
</feature>
<keyword evidence="1" id="KW-0472">Membrane</keyword>
<keyword evidence="3" id="KW-1185">Reference proteome</keyword>
<gene>
    <name evidence="2" type="ORF">Aglo03_63000</name>
</gene>
<name>A0A9W6QVT1_9PSEU</name>
<reference evidence="2" key="1">
    <citation type="submission" date="2023-02" db="EMBL/GenBank/DDBJ databases">
        <title>Actinokineospora globicatena NBRC 15670.</title>
        <authorList>
            <person name="Ichikawa N."/>
            <person name="Sato H."/>
            <person name="Tonouchi N."/>
        </authorList>
    </citation>
    <scope>NUCLEOTIDE SEQUENCE</scope>
    <source>
        <strain evidence="2">NBRC 15670</strain>
    </source>
</reference>